<feature type="transmembrane region" description="Helical" evidence="8">
    <location>
        <begin position="306"/>
        <end position="323"/>
    </location>
</feature>
<keyword evidence="6 8" id="KW-0472">Membrane</keyword>
<dbReference type="Gene3D" id="1.10.3430.10">
    <property type="entry name" value="Ammonium transporter AmtB like domains"/>
    <property type="match status" value="1"/>
</dbReference>
<gene>
    <name evidence="11" type="ORF">G7B40_016540</name>
</gene>
<dbReference type="PANTHER" id="PTHR11730">
    <property type="entry name" value="AMMONIUM TRANSPORTER"/>
    <property type="match status" value="1"/>
</dbReference>
<evidence type="ECO:0000256" key="3">
    <source>
        <dbReference type="ARBA" id="ARBA00022448"/>
    </source>
</evidence>
<feature type="transmembrane region" description="Helical" evidence="8">
    <location>
        <begin position="392"/>
        <end position="413"/>
    </location>
</feature>
<dbReference type="InterPro" id="IPR029020">
    <property type="entry name" value="Ammonium/urea_transptr"/>
</dbReference>
<evidence type="ECO:0000256" key="9">
    <source>
        <dbReference type="SAM" id="SignalP"/>
    </source>
</evidence>
<feature type="transmembrane region" description="Helical" evidence="8">
    <location>
        <begin position="56"/>
        <end position="77"/>
    </location>
</feature>
<dbReference type="RefSeq" id="WP_208349386.1">
    <property type="nucleotide sequence ID" value="NZ_JAALHA020000007.1"/>
</dbReference>
<feature type="transmembrane region" description="Helical" evidence="8">
    <location>
        <begin position="369"/>
        <end position="386"/>
    </location>
</feature>
<feature type="domain" description="Ammonium transporter AmtB-like" evidence="10">
    <location>
        <begin position="60"/>
        <end position="240"/>
    </location>
</feature>
<dbReference type="GO" id="GO:0016020">
    <property type="term" value="C:membrane"/>
    <property type="evidence" value="ECO:0007669"/>
    <property type="project" value="UniProtKB-SubCell"/>
</dbReference>
<feature type="domain" description="Ammonium transporter AmtB-like" evidence="10">
    <location>
        <begin position="297"/>
        <end position="528"/>
    </location>
</feature>
<evidence type="ECO:0000256" key="2">
    <source>
        <dbReference type="ARBA" id="ARBA00005887"/>
    </source>
</evidence>
<sequence length="552" mass="60067">MYKKKHKKTNRQKNWLSINWKLCLPLAAMILLISVGVAVAANSPSDTVSTKDIKRAIDTVWVLITACLVFFMNAGFAMVETGFCRRKNAVSVLIQNFLVFAIATVAFWATGFGLMFGKGSGVDPIIGFSGFFLMGNQFNSPNPNVPLEAIFFFQLVFADTAATIFTGVVAERIKFWAFFWFSLVLMGFIYPVTGHWIWGGGWLSQMKFYDFAGSTVVHSVGGWAGLMGALLLGPRIARYKLQIVDPPTNSSGKYTQNNSRKTRVLGLLYSRRTYIKREDIARGNPIETPIDSNAEVEKRELPSHNLGIATLGCFILWLGWFGFNPGSTLEANASAIAHIFLTTNMAGSAGGIAATIATRFHPNFRKPNVPMILNGVLIGLVSITASCAFVSIPYAAVIGAIAGVLVVYSTLWIEQQRIDDPVGAISVHLVGGIWGTLAVGLFTASNYTSWLGDRAGPQLGLIPGLLQSGRFDFTQLGIQLIGVIAVGLFACTFSYITWFAIKKTVGLRVNLQVERDGLDLSEHGNKAYDGFEPEPELLDEIIGSAIQGGEKS</sequence>
<feature type="signal peptide" evidence="9">
    <location>
        <begin position="1"/>
        <end position="40"/>
    </location>
</feature>
<comment type="caution">
    <text evidence="11">The sequence shown here is derived from an EMBL/GenBank/DDBJ whole genome shotgun (WGS) entry which is preliminary data.</text>
</comment>
<keyword evidence="7" id="KW-0924">Ammonia transport</keyword>
<feature type="transmembrane region" description="Helical" evidence="8">
    <location>
        <begin position="211"/>
        <end position="232"/>
    </location>
</feature>
<keyword evidence="9" id="KW-0732">Signal</keyword>
<keyword evidence="12" id="KW-1185">Reference proteome</keyword>
<feature type="transmembrane region" description="Helical" evidence="8">
    <location>
        <begin position="89"/>
        <end position="109"/>
    </location>
</feature>
<keyword evidence="3" id="KW-0813">Transport</keyword>
<feature type="chain" id="PRO_5042919888" evidence="9">
    <location>
        <begin position="41"/>
        <end position="552"/>
    </location>
</feature>
<feature type="transmembrane region" description="Helical" evidence="8">
    <location>
        <begin position="425"/>
        <end position="444"/>
    </location>
</feature>
<dbReference type="AlphaFoldDB" id="A0AAP5I9Q9"/>
<evidence type="ECO:0000259" key="10">
    <source>
        <dbReference type="Pfam" id="PF00909"/>
    </source>
</evidence>
<dbReference type="PROSITE" id="PS01219">
    <property type="entry name" value="AMMONIUM_TRANSP"/>
    <property type="match status" value="1"/>
</dbReference>
<name>A0AAP5I9Q9_9CYAN</name>
<dbReference type="InterPro" id="IPR024041">
    <property type="entry name" value="NH4_transpt_AmtB-like_dom"/>
</dbReference>
<protein>
    <submittedName>
        <fullName evidence="11">Ammonium transporter</fullName>
    </submittedName>
</protein>
<organism evidence="11 12">
    <name type="scientific">Aetokthonos hydrillicola Thurmond2011</name>
    <dbReference type="NCBI Taxonomy" id="2712845"/>
    <lineage>
        <taxon>Bacteria</taxon>
        <taxon>Bacillati</taxon>
        <taxon>Cyanobacteriota</taxon>
        <taxon>Cyanophyceae</taxon>
        <taxon>Nostocales</taxon>
        <taxon>Hapalosiphonaceae</taxon>
        <taxon>Aetokthonos</taxon>
    </lineage>
</organism>
<feature type="transmembrane region" description="Helical" evidence="8">
    <location>
        <begin position="177"/>
        <end position="199"/>
    </location>
</feature>
<evidence type="ECO:0000256" key="4">
    <source>
        <dbReference type="ARBA" id="ARBA00022692"/>
    </source>
</evidence>
<feature type="transmembrane region" description="Helical" evidence="8">
    <location>
        <begin position="476"/>
        <end position="501"/>
    </location>
</feature>
<evidence type="ECO:0000256" key="5">
    <source>
        <dbReference type="ARBA" id="ARBA00022989"/>
    </source>
</evidence>
<evidence type="ECO:0000256" key="8">
    <source>
        <dbReference type="SAM" id="Phobius"/>
    </source>
</evidence>
<dbReference type="EMBL" id="JAALHA020000007">
    <property type="protein sequence ID" value="MDR9896157.1"/>
    <property type="molecule type" value="Genomic_DNA"/>
</dbReference>
<dbReference type="Proteomes" id="UP000667802">
    <property type="component" value="Unassembled WGS sequence"/>
</dbReference>
<dbReference type="PANTHER" id="PTHR11730:SF89">
    <property type="entry name" value="AMMONIUM TRANSPORTER SLL0108-RELATED"/>
    <property type="match status" value="1"/>
</dbReference>
<feature type="transmembrane region" description="Helical" evidence="8">
    <location>
        <begin position="149"/>
        <end position="170"/>
    </location>
</feature>
<dbReference type="GO" id="GO:0008519">
    <property type="term" value="F:ammonium channel activity"/>
    <property type="evidence" value="ECO:0007669"/>
    <property type="project" value="InterPro"/>
</dbReference>
<evidence type="ECO:0000256" key="7">
    <source>
        <dbReference type="ARBA" id="ARBA00023177"/>
    </source>
</evidence>
<evidence type="ECO:0000313" key="11">
    <source>
        <dbReference type="EMBL" id="MDR9896157.1"/>
    </source>
</evidence>
<evidence type="ECO:0000256" key="1">
    <source>
        <dbReference type="ARBA" id="ARBA00004141"/>
    </source>
</evidence>
<comment type="similarity">
    <text evidence="2">Belongs to the ammonia transporter channel (TC 1.A.11.2) family.</text>
</comment>
<accession>A0AAP5I9Q9</accession>
<dbReference type="SUPFAM" id="SSF111352">
    <property type="entry name" value="Ammonium transporter"/>
    <property type="match status" value="2"/>
</dbReference>
<keyword evidence="5 8" id="KW-1133">Transmembrane helix</keyword>
<dbReference type="GO" id="GO:0097272">
    <property type="term" value="P:ammonium homeostasis"/>
    <property type="evidence" value="ECO:0007669"/>
    <property type="project" value="TreeGrafter"/>
</dbReference>
<evidence type="ECO:0000313" key="12">
    <source>
        <dbReference type="Proteomes" id="UP000667802"/>
    </source>
</evidence>
<dbReference type="Pfam" id="PF00909">
    <property type="entry name" value="Ammonium_transp"/>
    <property type="match status" value="2"/>
</dbReference>
<feature type="transmembrane region" description="Helical" evidence="8">
    <location>
        <begin position="335"/>
        <end position="357"/>
    </location>
</feature>
<keyword evidence="4 8" id="KW-0812">Transmembrane</keyword>
<proteinExistence type="inferred from homology"/>
<comment type="subcellular location">
    <subcellularLocation>
        <location evidence="1">Membrane</location>
        <topology evidence="1">Multi-pass membrane protein</topology>
    </subcellularLocation>
</comment>
<dbReference type="InterPro" id="IPR018047">
    <property type="entry name" value="Ammonium_transpt_CS"/>
</dbReference>
<evidence type="ECO:0000256" key="6">
    <source>
        <dbReference type="ARBA" id="ARBA00023136"/>
    </source>
</evidence>
<reference evidence="12" key="1">
    <citation type="journal article" date="2021" name="Science">
        <title>Hunting the eagle killer: A cyanobacterial neurotoxin causes vacuolar myelinopathy.</title>
        <authorList>
            <person name="Breinlinger S."/>
            <person name="Phillips T.J."/>
            <person name="Haram B.N."/>
            <person name="Mares J."/>
            <person name="Martinez Yerena J.A."/>
            <person name="Hrouzek P."/>
            <person name="Sobotka R."/>
            <person name="Henderson W.M."/>
            <person name="Schmieder P."/>
            <person name="Williams S.M."/>
            <person name="Lauderdale J.D."/>
            <person name="Wilde H.D."/>
            <person name="Gerrin W."/>
            <person name="Kust A."/>
            <person name="Washington J.W."/>
            <person name="Wagner C."/>
            <person name="Geier B."/>
            <person name="Liebeke M."/>
            <person name="Enke H."/>
            <person name="Niedermeyer T.H.J."/>
            <person name="Wilde S.B."/>
        </authorList>
    </citation>
    <scope>NUCLEOTIDE SEQUENCE [LARGE SCALE GENOMIC DNA]</scope>
    <source>
        <strain evidence="12">Thurmond2011</strain>
    </source>
</reference>